<dbReference type="Gene3D" id="3.40.50.12780">
    <property type="entry name" value="N-terminal domain of ligase-like"/>
    <property type="match status" value="1"/>
</dbReference>
<proteinExistence type="predicted"/>
<dbReference type="Gene3D" id="3.30.300.30">
    <property type="match status" value="1"/>
</dbReference>
<dbReference type="InterPro" id="IPR042099">
    <property type="entry name" value="ANL_N_sf"/>
</dbReference>
<dbReference type="PANTHER" id="PTHR43767:SF1">
    <property type="entry name" value="NONRIBOSOMAL PEPTIDE SYNTHASE PES1 (EUROFUNG)-RELATED"/>
    <property type="match status" value="1"/>
</dbReference>
<sequence>MSDPARPWPAGVPDRLDAPLHNVAENLRLSAERVPEAVALIYHGAEITYAGLQERVLQLAGWLQEQAGVRRGDRVVLYMQNSPQFIIAFYAILRANAVVVPVNPMNRLREIEHVVTDSGARVAIVGQELLDYIAPLIGTSLVDVLATAYADMADPACDIPLPPGLQEGEREDFPAGITGWRAMEAAGLTPGPVTTGGNDLAAIPYTSGTTGRQKGCMHSHTTLQTTLVGSVVWNPLGEGGATLSVLPLFHVTGMQNSMNGPLYAGETIVLMSRWDRRVAVELIRRYRIARWRSISTMIVDLVSDPGVRAEDLASLQTPGGGGAAMPAAIAQRLKGLTGLDYLEGYGMTETMAGVIINPHDAPRPQCLGIPVFDVDARIIDPDTDRELGPEEPGEIIVSAPQVFHGYWNNEEATRAAFLERDGKRFLRTGDIARYDRDGYFYIVDRVKRMVNASGFKVWPTEVEALMHAHPGIVEACIVGYPDPRRGESVLAYVVAKDELPEAELIAWCREQMAAYKVPRRVVYVETLPRSGSGKVQWLELQERAARDFGQLSAAE</sequence>
<dbReference type="NCBIfam" id="NF006181">
    <property type="entry name" value="PRK08314.1"/>
    <property type="match status" value="1"/>
</dbReference>
<dbReference type="Proteomes" id="UP000028826">
    <property type="component" value="Unassembled WGS sequence"/>
</dbReference>
<dbReference type="eggNOG" id="COG0318">
    <property type="taxonomic scope" value="Bacteria"/>
</dbReference>
<reference evidence="1 2" key="1">
    <citation type="submission" date="2014-03" db="EMBL/GenBank/DDBJ databases">
        <title>Genome of Haematobacter massiliensis CCUG 47968.</title>
        <authorList>
            <person name="Wang D."/>
            <person name="Wang G."/>
        </authorList>
    </citation>
    <scope>NUCLEOTIDE SEQUENCE [LARGE SCALE GENOMIC DNA]</scope>
    <source>
        <strain evidence="1 2">CCUG 47968</strain>
    </source>
</reference>
<evidence type="ECO:0000313" key="1">
    <source>
        <dbReference type="EMBL" id="KFI29240.1"/>
    </source>
</evidence>
<keyword evidence="1" id="KW-0436">Ligase</keyword>
<comment type="caution">
    <text evidence="1">The sequence shown here is derived from an EMBL/GenBank/DDBJ whole genome shotgun (WGS) entry which is preliminary data.</text>
</comment>
<dbReference type="PANTHER" id="PTHR43767">
    <property type="entry name" value="LONG-CHAIN-FATTY-ACID--COA LIGASE"/>
    <property type="match status" value="1"/>
</dbReference>
<evidence type="ECO:0000313" key="2">
    <source>
        <dbReference type="Proteomes" id="UP000028826"/>
    </source>
</evidence>
<dbReference type="InterPro" id="IPR050237">
    <property type="entry name" value="ATP-dep_AMP-bd_enzyme"/>
</dbReference>
<gene>
    <name evidence="1" type="ORF">CN97_16300</name>
</gene>
<dbReference type="Pfam" id="PF00501">
    <property type="entry name" value="AMP-binding"/>
    <property type="match status" value="1"/>
</dbReference>
<organism evidence="1 2">
    <name type="scientific">Haematobacter massiliensis</name>
    <dbReference type="NCBI Taxonomy" id="195105"/>
    <lineage>
        <taxon>Bacteria</taxon>
        <taxon>Pseudomonadati</taxon>
        <taxon>Pseudomonadota</taxon>
        <taxon>Alphaproteobacteria</taxon>
        <taxon>Rhodobacterales</taxon>
        <taxon>Paracoccaceae</taxon>
        <taxon>Haematobacter</taxon>
    </lineage>
</organism>
<dbReference type="AlphaFoldDB" id="A0A086Y4P0"/>
<dbReference type="SUPFAM" id="SSF56801">
    <property type="entry name" value="Acetyl-CoA synthetase-like"/>
    <property type="match status" value="1"/>
</dbReference>
<name>A0A086Y4P0_9RHOB</name>
<dbReference type="InterPro" id="IPR000873">
    <property type="entry name" value="AMP-dep_synth/lig_dom"/>
</dbReference>
<dbReference type="STRING" id="195105.CN97_16300"/>
<dbReference type="EMBL" id="JGYG01000006">
    <property type="protein sequence ID" value="KFI29240.1"/>
    <property type="molecule type" value="Genomic_DNA"/>
</dbReference>
<dbReference type="OrthoDB" id="9803968at2"/>
<dbReference type="RefSeq" id="WP_035710717.1">
    <property type="nucleotide sequence ID" value="NZ_CAMIFG010000122.1"/>
</dbReference>
<dbReference type="InterPro" id="IPR045851">
    <property type="entry name" value="AMP-bd_C_sf"/>
</dbReference>
<accession>A0A086Y4P0</accession>
<dbReference type="GO" id="GO:0016878">
    <property type="term" value="F:acid-thiol ligase activity"/>
    <property type="evidence" value="ECO:0007669"/>
    <property type="project" value="UniProtKB-ARBA"/>
</dbReference>
<keyword evidence="2" id="KW-1185">Reference proteome</keyword>
<protein>
    <submittedName>
        <fullName evidence="1">Long-chain fatty acid--CoA ligase</fullName>
    </submittedName>
</protein>
<dbReference type="InterPro" id="IPR025110">
    <property type="entry name" value="AMP-bd_C"/>
</dbReference>
<dbReference type="Pfam" id="PF13193">
    <property type="entry name" value="AMP-binding_C"/>
    <property type="match status" value="1"/>
</dbReference>